<sequence length="63" mass="7057">MDKIYLLFFVDCTENPYDAIVISTSAIGEEDPDFASSCYVNAQKLSSRHTVVGVPVSHQYNNR</sequence>
<organism evidence="1 2">
    <name type="scientific">Mycobacterium leprae</name>
    <dbReference type="NCBI Taxonomy" id="1769"/>
    <lineage>
        <taxon>Bacteria</taxon>
        <taxon>Bacillati</taxon>
        <taxon>Actinomycetota</taxon>
        <taxon>Actinomycetes</taxon>
        <taxon>Mycobacteriales</taxon>
        <taxon>Mycobacteriaceae</taxon>
        <taxon>Mycobacterium</taxon>
    </lineage>
</organism>
<name>A0AAD0P8K7_MYCLR</name>
<dbReference type="AlphaFoldDB" id="A0AAD0P8K7"/>
<accession>A0AAD0P8K7</accession>
<protein>
    <submittedName>
        <fullName evidence="1">Uncharacterized protein</fullName>
    </submittedName>
</protein>
<proteinExistence type="predicted"/>
<dbReference type="Proteomes" id="UP000249682">
    <property type="component" value="Chromosome"/>
</dbReference>
<dbReference type="EMBL" id="CP029543">
    <property type="protein sequence ID" value="AWV48534.1"/>
    <property type="molecule type" value="Genomic_DNA"/>
</dbReference>
<evidence type="ECO:0000313" key="1">
    <source>
        <dbReference type="EMBL" id="AWV48534.1"/>
    </source>
</evidence>
<gene>
    <name evidence="1" type="ORF">DIJ64_12140</name>
</gene>
<reference evidence="1 2" key="1">
    <citation type="submission" date="2018-05" db="EMBL/GenBank/DDBJ databases">
        <title>Evolution of small genomes with special reference to Mycobacterium leprae.</title>
        <authorList>
            <person name="Mohanty P.S."/>
            <person name="Bansal A.K."/>
            <person name="Gupta U.D."/>
            <person name="Naaz F."/>
            <person name="Dwivedi V.D."/>
            <person name="Singh H."/>
            <person name="Gupta G."/>
            <person name="Sharma S."/>
            <person name="Arora M."/>
        </authorList>
    </citation>
    <scope>NUCLEOTIDE SEQUENCE [LARGE SCALE GENOMIC DNA]</scope>
    <source>
        <strain evidence="1 2">MRHRU-235-G</strain>
    </source>
</reference>
<evidence type="ECO:0000313" key="2">
    <source>
        <dbReference type="Proteomes" id="UP000249682"/>
    </source>
</evidence>